<sequence length="88" mass="10196">MSLNNPEILQNIYSKWLPEIKAHTQVDIPFVILGMKSDLEYSQEILKEAQEVQMKTKAKDSLIYSTETNQNVKLALRVALEHYEETSK</sequence>
<keyword evidence="3" id="KW-1185">Reference proteome</keyword>
<reference evidence="2 3" key="2">
    <citation type="submission" date="2024-07" db="EMBL/GenBank/DDBJ databases">
        <authorList>
            <person name="Akdeniz Z."/>
        </authorList>
    </citation>
    <scope>NUCLEOTIDE SEQUENCE [LARGE SCALE GENOMIC DNA]</scope>
</reference>
<reference evidence="1" key="1">
    <citation type="submission" date="2023-06" db="EMBL/GenBank/DDBJ databases">
        <authorList>
            <person name="Kurt Z."/>
        </authorList>
    </citation>
    <scope>NUCLEOTIDE SEQUENCE</scope>
</reference>
<dbReference type="SUPFAM" id="SSF52540">
    <property type="entry name" value="P-loop containing nucleoside triphosphate hydrolases"/>
    <property type="match status" value="1"/>
</dbReference>
<comment type="caution">
    <text evidence="1">The sequence shown here is derived from an EMBL/GenBank/DDBJ whole genome shotgun (WGS) entry which is preliminary data.</text>
</comment>
<dbReference type="GO" id="GO:0005525">
    <property type="term" value="F:GTP binding"/>
    <property type="evidence" value="ECO:0007669"/>
    <property type="project" value="InterPro"/>
</dbReference>
<dbReference type="InterPro" id="IPR001806">
    <property type="entry name" value="Small_GTPase"/>
</dbReference>
<proteinExistence type="predicted"/>
<evidence type="ECO:0000313" key="1">
    <source>
        <dbReference type="EMBL" id="CAI9978838.1"/>
    </source>
</evidence>
<dbReference type="InterPro" id="IPR027417">
    <property type="entry name" value="P-loop_NTPase"/>
</dbReference>
<dbReference type="Proteomes" id="UP001642409">
    <property type="component" value="Unassembled WGS sequence"/>
</dbReference>
<dbReference type="GO" id="GO:0003924">
    <property type="term" value="F:GTPase activity"/>
    <property type="evidence" value="ECO:0007669"/>
    <property type="project" value="InterPro"/>
</dbReference>
<evidence type="ECO:0000313" key="3">
    <source>
        <dbReference type="Proteomes" id="UP001642409"/>
    </source>
</evidence>
<protein>
    <submittedName>
        <fullName evidence="1">Rab-like protein</fullName>
    </submittedName>
    <submittedName>
        <fullName evidence="2">Rab-like_protein</fullName>
    </submittedName>
</protein>
<dbReference type="Gene3D" id="3.40.50.300">
    <property type="entry name" value="P-loop containing nucleotide triphosphate hydrolases"/>
    <property type="match status" value="1"/>
</dbReference>
<dbReference type="EMBL" id="CAXDID020000017">
    <property type="protein sequence ID" value="CAL5984739.1"/>
    <property type="molecule type" value="Genomic_DNA"/>
</dbReference>
<dbReference type="Pfam" id="PF00071">
    <property type="entry name" value="Ras"/>
    <property type="match status" value="1"/>
</dbReference>
<accession>A0AA86VUL2</accession>
<evidence type="ECO:0000313" key="2">
    <source>
        <dbReference type="EMBL" id="CAL5984739.1"/>
    </source>
</evidence>
<name>A0AA86VUL2_9EUKA</name>
<dbReference type="EMBL" id="CATOUU010001186">
    <property type="protein sequence ID" value="CAI9978838.1"/>
    <property type="molecule type" value="Genomic_DNA"/>
</dbReference>
<gene>
    <name evidence="1" type="ORF">HINF_LOCUS66483</name>
    <name evidence="2" type="ORF">HINF_LOCUS8250</name>
</gene>
<dbReference type="AlphaFoldDB" id="A0AA86VUL2"/>
<organism evidence="1">
    <name type="scientific">Hexamita inflata</name>
    <dbReference type="NCBI Taxonomy" id="28002"/>
    <lineage>
        <taxon>Eukaryota</taxon>
        <taxon>Metamonada</taxon>
        <taxon>Diplomonadida</taxon>
        <taxon>Hexamitidae</taxon>
        <taxon>Hexamitinae</taxon>
        <taxon>Hexamita</taxon>
    </lineage>
</organism>